<dbReference type="Pfam" id="PF14768">
    <property type="entry name" value="RPA_interact_C"/>
    <property type="match status" value="1"/>
</dbReference>
<accession>A0A212EPR7</accession>
<evidence type="ECO:0000313" key="5">
    <source>
        <dbReference type="EMBL" id="OWR43490.1"/>
    </source>
</evidence>
<dbReference type="AlphaFoldDB" id="A0A212EPR7"/>
<evidence type="ECO:0000256" key="3">
    <source>
        <dbReference type="ARBA" id="ARBA00022833"/>
    </source>
</evidence>
<dbReference type="KEGG" id="dpl:KGM_205087"/>
<evidence type="ECO:0000313" key="6">
    <source>
        <dbReference type="Proteomes" id="UP000007151"/>
    </source>
</evidence>
<keyword evidence="6" id="KW-1185">Reference proteome</keyword>
<dbReference type="GO" id="GO:0005634">
    <property type="term" value="C:nucleus"/>
    <property type="evidence" value="ECO:0007669"/>
    <property type="project" value="TreeGrafter"/>
</dbReference>
<dbReference type="GO" id="GO:0006606">
    <property type="term" value="P:protein import into nucleus"/>
    <property type="evidence" value="ECO:0007669"/>
    <property type="project" value="TreeGrafter"/>
</dbReference>
<evidence type="ECO:0000256" key="1">
    <source>
        <dbReference type="ARBA" id="ARBA00022723"/>
    </source>
</evidence>
<gene>
    <name evidence="5" type="ORF">KGM_205087</name>
</gene>
<keyword evidence="3" id="KW-0862">Zinc</keyword>
<keyword evidence="1" id="KW-0479">Metal-binding</keyword>
<dbReference type="GO" id="GO:0008270">
    <property type="term" value="F:zinc ion binding"/>
    <property type="evidence" value="ECO:0007669"/>
    <property type="project" value="UniProtKB-KW"/>
</dbReference>
<dbReference type="Proteomes" id="UP000007151">
    <property type="component" value="Unassembled WGS sequence"/>
</dbReference>
<protein>
    <submittedName>
        <fullName evidence="5">RPA-interacting protein</fullName>
    </submittedName>
</protein>
<dbReference type="InParanoid" id="A0A212EPR7"/>
<keyword evidence="2" id="KW-0863">Zinc-finger</keyword>
<dbReference type="eggNOG" id="ENOG502R0QT">
    <property type="taxonomic scope" value="Eukaryota"/>
</dbReference>
<comment type="caution">
    <text evidence="5">The sequence shown here is derived from an EMBL/GenBank/DDBJ whole genome shotgun (WGS) entry which is preliminary data.</text>
</comment>
<dbReference type="EMBL" id="AGBW02013402">
    <property type="protein sequence ID" value="OWR43490.1"/>
    <property type="molecule type" value="Genomic_DNA"/>
</dbReference>
<feature type="domain" description="RPA-interacting protein C-terminal" evidence="4">
    <location>
        <begin position="129"/>
        <end position="206"/>
    </location>
</feature>
<dbReference type="InterPro" id="IPR028156">
    <property type="entry name" value="RIP"/>
</dbReference>
<proteinExistence type="predicted"/>
<name>A0A212EPR7_DANPL</name>
<reference evidence="5 6" key="1">
    <citation type="journal article" date="2011" name="Cell">
        <title>The monarch butterfly genome yields insights into long-distance migration.</title>
        <authorList>
            <person name="Zhan S."/>
            <person name="Merlin C."/>
            <person name="Boore J.L."/>
            <person name="Reppert S.M."/>
        </authorList>
    </citation>
    <scope>NUCLEOTIDE SEQUENCE [LARGE SCALE GENOMIC DNA]</scope>
    <source>
        <strain evidence="5">F-2</strain>
    </source>
</reference>
<dbReference type="InterPro" id="IPR028159">
    <property type="entry name" value="RPA_interact_C_dom"/>
</dbReference>
<sequence>MNSQNISSSPTYKNVKIKKIHSPLELKEKMRKDYKSKIQSSRCLLLNKIRGSSGSDLRDTLTDIFNETVNSNKDITNEDFIFDVEEAKILEEIKQELIQNELDWWIEEYEKSQNDYIDWLSQEYEENIICLICQKHNFLANNDTLSCPPCNIKIKVNNTLQNLKNVINEKIEKHNSFCCNNVHFSAICESNETHIYYICDSCEDMQLVI</sequence>
<dbReference type="STRING" id="278856.A0A212EPR7"/>
<dbReference type="PANTHER" id="PTHR31742:SF1">
    <property type="entry name" value="RPA-INTERACTING PROTEIN"/>
    <property type="match status" value="1"/>
</dbReference>
<evidence type="ECO:0000256" key="2">
    <source>
        <dbReference type="ARBA" id="ARBA00022771"/>
    </source>
</evidence>
<organism evidence="5 6">
    <name type="scientific">Danaus plexippus plexippus</name>
    <dbReference type="NCBI Taxonomy" id="278856"/>
    <lineage>
        <taxon>Eukaryota</taxon>
        <taxon>Metazoa</taxon>
        <taxon>Ecdysozoa</taxon>
        <taxon>Arthropoda</taxon>
        <taxon>Hexapoda</taxon>
        <taxon>Insecta</taxon>
        <taxon>Pterygota</taxon>
        <taxon>Neoptera</taxon>
        <taxon>Endopterygota</taxon>
        <taxon>Lepidoptera</taxon>
        <taxon>Glossata</taxon>
        <taxon>Ditrysia</taxon>
        <taxon>Papilionoidea</taxon>
        <taxon>Nymphalidae</taxon>
        <taxon>Danainae</taxon>
        <taxon>Danaini</taxon>
        <taxon>Danaina</taxon>
        <taxon>Danaus</taxon>
        <taxon>Danaus</taxon>
    </lineage>
</organism>
<evidence type="ECO:0000259" key="4">
    <source>
        <dbReference type="Pfam" id="PF14768"/>
    </source>
</evidence>
<dbReference type="PANTHER" id="PTHR31742">
    <property type="entry name" value="RPA-INTERACTING PROTEIN RPAIN"/>
    <property type="match status" value="1"/>
</dbReference>